<evidence type="ECO:0000256" key="12">
    <source>
        <dbReference type="ARBA" id="ARBA00058006"/>
    </source>
</evidence>
<dbReference type="FunFam" id="3.30.200.20:FF:000538">
    <property type="entry name" value="Putative Casein kinase I"/>
    <property type="match status" value="1"/>
</dbReference>
<keyword evidence="6 14" id="KW-0547">Nucleotide-binding</keyword>
<comment type="catalytic activity">
    <reaction evidence="11">
        <text>L-seryl-[protein] + ATP = O-phospho-L-seryl-[protein] + ADP + H(+)</text>
        <dbReference type="Rhea" id="RHEA:17989"/>
        <dbReference type="Rhea" id="RHEA-COMP:9863"/>
        <dbReference type="Rhea" id="RHEA-COMP:11604"/>
        <dbReference type="ChEBI" id="CHEBI:15378"/>
        <dbReference type="ChEBI" id="CHEBI:29999"/>
        <dbReference type="ChEBI" id="CHEBI:30616"/>
        <dbReference type="ChEBI" id="CHEBI:83421"/>
        <dbReference type="ChEBI" id="CHEBI:456216"/>
        <dbReference type="EC" id="2.7.11.1"/>
    </reaction>
</comment>
<dbReference type="PROSITE" id="PS00107">
    <property type="entry name" value="PROTEIN_KINASE_ATP"/>
    <property type="match status" value="1"/>
</dbReference>
<dbReference type="Pfam" id="PF00069">
    <property type="entry name" value="Pkinase"/>
    <property type="match status" value="1"/>
</dbReference>
<dbReference type="SMART" id="SM00220">
    <property type="entry name" value="S_TKc"/>
    <property type="match status" value="1"/>
</dbReference>
<keyword evidence="19" id="KW-1185">Reference proteome</keyword>
<reference evidence="18" key="2">
    <citation type="submission" date="2025-08" db="UniProtKB">
        <authorList>
            <consortium name="Ensembl"/>
        </authorList>
    </citation>
    <scope>IDENTIFICATION</scope>
</reference>
<evidence type="ECO:0000313" key="18">
    <source>
        <dbReference type="Ensembl" id="ENSSFAP00005004809.1"/>
    </source>
</evidence>
<evidence type="ECO:0000256" key="5">
    <source>
        <dbReference type="ARBA" id="ARBA00022679"/>
    </source>
</evidence>
<feature type="compositionally biased region" description="Polar residues" evidence="16">
    <location>
        <begin position="362"/>
        <end position="378"/>
    </location>
</feature>
<dbReference type="GO" id="GO:0005524">
    <property type="term" value="F:ATP binding"/>
    <property type="evidence" value="ECO:0007669"/>
    <property type="project" value="UniProtKB-UniRule"/>
</dbReference>
<evidence type="ECO:0000256" key="1">
    <source>
        <dbReference type="ARBA" id="ARBA00004496"/>
    </source>
</evidence>
<dbReference type="InterPro" id="IPR008271">
    <property type="entry name" value="Ser/Thr_kinase_AS"/>
</dbReference>
<protein>
    <recommendedName>
        <fullName evidence="2">non-specific serine/threonine protein kinase</fullName>
        <ecNumber evidence="2">2.7.11.1</ecNumber>
    </recommendedName>
</protein>
<evidence type="ECO:0000256" key="10">
    <source>
        <dbReference type="ARBA" id="ARBA00047899"/>
    </source>
</evidence>
<dbReference type="Ensembl" id="ENSSFAT00005005104.1">
    <property type="protein sequence ID" value="ENSSFAP00005004809.1"/>
    <property type="gene ID" value="ENSSFAG00005003087.1"/>
</dbReference>
<feature type="domain" description="Protein kinase" evidence="17">
    <location>
        <begin position="9"/>
        <end position="277"/>
    </location>
</feature>
<dbReference type="InterPro" id="IPR011009">
    <property type="entry name" value="Kinase-like_dom_sf"/>
</dbReference>
<gene>
    <name evidence="18" type="primary">csnk1da</name>
</gene>
<evidence type="ECO:0000256" key="6">
    <source>
        <dbReference type="ARBA" id="ARBA00022741"/>
    </source>
</evidence>
<comment type="subcellular location">
    <subcellularLocation>
        <location evidence="1">Cytoplasm</location>
    </subcellularLocation>
</comment>
<dbReference type="OMA" id="IFDWTFL"/>
<dbReference type="InterPro" id="IPR000719">
    <property type="entry name" value="Prot_kinase_dom"/>
</dbReference>
<reference evidence="18" key="3">
    <citation type="submission" date="2025-09" db="UniProtKB">
        <authorList>
            <consortium name="Ensembl"/>
        </authorList>
    </citation>
    <scope>IDENTIFICATION</scope>
</reference>
<dbReference type="SUPFAM" id="SSF56112">
    <property type="entry name" value="Protein kinase-like (PK-like)"/>
    <property type="match status" value="1"/>
</dbReference>
<sequence>MELRVGNRYRLGRKIGSGSFGDIYLGTDISVGEEVAIKLECVKTKHPQLHIESKIYKMMQGGVGIPTIKWCGAEGDYNVMVMELLGPSLEDLFNFCSRKFSLKTVLLLADQMISRIEYIHSKNFIHRDVKPDNFLMGLGKKGNLVYIIDFGLAKKYRDARTHQHIPYRENKNLTGTARYASINTHLGIEQSRRDDLESLGYVLMYFNLGSLPWQGLKAATKRQKYERISEKKMSTPIEVLCKGYPSEFATYLNFCRSLRFDDKPDYSYLRQLFRNLFHRQGFSYDYVFDWNMLKFVSAAAAECVSAVAEVCEVCVTTGAGFRVLTGPWRTPRGTGTPGPGAWPGPQKERKVSMRLHRGAPVNISSSDLTGRQTVQQPADPSKPFIL</sequence>
<reference evidence="18" key="1">
    <citation type="submission" date="2019-06" db="EMBL/GenBank/DDBJ databases">
        <authorList>
            <consortium name="Wellcome Sanger Institute Data Sharing"/>
        </authorList>
    </citation>
    <scope>NUCLEOTIDE SEQUENCE [LARGE SCALE GENOMIC DNA]</scope>
</reference>
<evidence type="ECO:0000256" key="13">
    <source>
        <dbReference type="ARBA" id="ARBA00062003"/>
    </source>
</evidence>
<evidence type="ECO:0000313" key="19">
    <source>
        <dbReference type="Proteomes" id="UP000472267"/>
    </source>
</evidence>
<evidence type="ECO:0000256" key="11">
    <source>
        <dbReference type="ARBA" id="ARBA00048679"/>
    </source>
</evidence>
<accession>A0A672G1B2</accession>
<evidence type="ECO:0000256" key="8">
    <source>
        <dbReference type="ARBA" id="ARBA00022840"/>
    </source>
</evidence>
<dbReference type="InterPro" id="IPR050235">
    <property type="entry name" value="CK1_Ser-Thr_kinase"/>
</dbReference>
<evidence type="ECO:0000256" key="16">
    <source>
        <dbReference type="SAM" id="MobiDB-lite"/>
    </source>
</evidence>
<dbReference type="GO" id="GO:0005737">
    <property type="term" value="C:cytoplasm"/>
    <property type="evidence" value="ECO:0007669"/>
    <property type="project" value="UniProtKB-SubCell"/>
</dbReference>
<keyword evidence="4 15" id="KW-0723">Serine/threonine-protein kinase</keyword>
<evidence type="ECO:0000259" key="17">
    <source>
        <dbReference type="PROSITE" id="PS50011"/>
    </source>
</evidence>
<evidence type="ECO:0000256" key="9">
    <source>
        <dbReference type="ARBA" id="ARBA00038349"/>
    </source>
</evidence>
<proteinExistence type="inferred from homology"/>
<comment type="function">
    <text evidence="12">Casein kinases are operationally defined by their preferential utilization of acidic proteins such as caseins as substrates. Central component of the circadian clock. May act as a negative regulator of circadian rhythmicity by phosphorylating per1 and per2, which may lead to their degradation. Participates in wnt signaling.</text>
</comment>
<evidence type="ECO:0000256" key="15">
    <source>
        <dbReference type="RuleBase" id="RU000304"/>
    </source>
</evidence>
<keyword evidence="3" id="KW-0963">Cytoplasm</keyword>
<dbReference type="CDD" id="cd14125">
    <property type="entry name" value="STKc_CK1_delta_epsilon"/>
    <property type="match status" value="1"/>
</dbReference>
<comment type="subunit">
    <text evidence="13">Monomer. Interacts with per1 and per2. Component of the circadian core oscillator.</text>
</comment>
<evidence type="ECO:0000256" key="2">
    <source>
        <dbReference type="ARBA" id="ARBA00012513"/>
    </source>
</evidence>
<keyword evidence="7" id="KW-0418">Kinase</keyword>
<feature type="region of interest" description="Disordered" evidence="16">
    <location>
        <begin position="326"/>
        <end position="386"/>
    </location>
</feature>
<dbReference type="AlphaFoldDB" id="A0A672G1B2"/>
<dbReference type="InterPro" id="IPR017441">
    <property type="entry name" value="Protein_kinase_ATP_BS"/>
</dbReference>
<comment type="similarity">
    <text evidence="9 15">Belongs to the protein kinase superfamily.</text>
</comment>
<evidence type="ECO:0000256" key="7">
    <source>
        <dbReference type="ARBA" id="ARBA00022777"/>
    </source>
</evidence>
<feature type="binding site" evidence="14">
    <location>
        <position position="38"/>
    </location>
    <ligand>
        <name>ATP</name>
        <dbReference type="ChEBI" id="CHEBI:30616"/>
    </ligand>
</feature>
<keyword evidence="5" id="KW-0808">Transferase</keyword>
<dbReference type="EC" id="2.7.11.1" evidence="2"/>
<keyword evidence="8 14" id="KW-0067">ATP-binding</keyword>
<dbReference type="PROSITE" id="PS50011">
    <property type="entry name" value="PROTEIN_KINASE_DOM"/>
    <property type="match status" value="1"/>
</dbReference>
<dbReference type="FunFam" id="1.10.510.10:FF:000194">
    <property type="entry name" value="Casein kinase I isoform delta"/>
    <property type="match status" value="1"/>
</dbReference>
<organism evidence="18 19">
    <name type="scientific">Salarias fasciatus</name>
    <name type="common">Jewelled blenny</name>
    <name type="synonym">Blennius fasciatus</name>
    <dbReference type="NCBI Taxonomy" id="181472"/>
    <lineage>
        <taxon>Eukaryota</taxon>
        <taxon>Metazoa</taxon>
        <taxon>Chordata</taxon>
        <taxon>Craniata</taxon>
        <taxon>Vertebrata</taxon>
        <taxon>Euteleostomi</taxon>
        <taxon>Actinopterygii</taxon>
        <taxon>Neopterygii</taxon>
        <taxon>Teleostei</taxon>
        <taxon>Neoteleostei</taxon>
        <taxon>Acanthomorphata</taxon>
        <taxon>Ovalentaria</taxon>
        <taxon>Blenniimorphae</taxon>
        <taxon>Blenniiformes</taxon>
        <taxon>Blennioidei</taxon>
        <taxon>Blenniidae</taxon>
        <taxon>Salariinae</taxon>
        <taxon>Salarias</taxon>
    </lineage>
</organism>
<dbReference type="Gene3D" id="1.10.510.10">
    <property type="entry name" value="Transferase(Phosphotransferase) domain 1"/>
    <property type="match status" value="1"/>
</dbReference>
<evidence type="ECO:0000256" key="3">
    <source>
        <dbReference type="ARBA" id="ARBA00022490"/>
    </source>
</evidence>
<name>A0A672G1B2_SALFA</name>
<dbReference type="PANTHER" id="PTHR11909">
    <property type="entry name" value="CASEIN KINASE-RELATED"/>
    <property type="match status" value="1"/>
</dbReference>
<evidence type="ECO:0000256" key="14">
    <source>
        <dbReference type="PROSITE-ProRule" id="PRU10141"/>
    </source>
</evidence>
<dbReference type="Proteomes" id="UP000472267">
    <property type="component" value="Chromosome 4"/>
</dbReference>
<dbReference type="GO" id="GO:0004674">
    <property type="term" value="F:protein serine/threonine kinase activity"/>
    <property type="evidence" value="ECO:0007669"/>
    <property type="project" value="UniProtKB-KW"/>
</dbReference>
<evidence type="ECO:0000256" key="4">
    <source>
        <dbReference type="ARBA" id="ARBA00022527"/>
    </source>
</evidence>
<comment type="catalytic activity">
    <reaction evidence="10">
        <text>L-threonyl-[protein] + ATP = O-phospho-L-threonyl-[protein] + ADP + H(+)</text>
        <dbReference type="Rhea" id="RHEA:46608"/>
        <dbReference type="Rhea" id="RHEA-COMP:11060"/>
        <dbReference type="Rhea" id="RHEA-COMP:11605"/>
        <dbReference type="ChEBI" id="CHEBI:15378"/>
        <dbReference type="ChEBI" id="CHEBI:30013"/>
        <dbReference type="ChEBI" id="CHEBI:30616"/>
        <dbReference type="ChEBI" id="CHEBI:61977"/>
        <dbReference type="ChEBI" id="CHEBI:456216"/>
        <dbReference type="EC" id="2.7.11.1"/>
    </reaction>
</comment>
<dbReference type="PROSITE" id="PS00108">
    <property type="entry name" value="PROTEIN_KINASE_ST"/>
    <property type="match status" value="1"/>
</dbReference>